<feature type="domain" description="Multidrug resistance protein MdtA-like beta-barrel" evidence="4">
    <location>
        <begin position="215"/>
        <end position="279"/>
    </location>
</feature>
<dbReference type="GO" id="GO:0022857">
    <property type="term" value="F:transmembrane transporter activity"/>
    <property type="evidence" value="ECO:0007669"/>
    <property type="project" value="InterPro"/>
</dbReference>
<evidence type="ECO:0000259" key="5">
    <source>
        <dbReference type="Pfam" id="PF25989"/>
    </source>
</evidence>
<dbReference type="EMBL" id="LMTR01000003">
    <property type="protein sequence ID" value="KWT72965.1"/>
    <property type="molecule type" value="Genomic_DNA"/>
</dbReference>
<evidence type="ECO:0000259" key="2">
    <source>
        <dbReference type="Pfam" id="PF25876"/>
    </source>
</evidence>
<feature type="domain" description="Multidrug resistance protein MdtA-like barrel-sandwich hybrid" evidence="3">
    <location>
        <begin position="52"/>
        <end position="192"/>
    </location>
</feature>
<comment type="caution">
    <text evidence="6">The sequence shown here is derived from an EMBL/GenBank/DDBJ whole genome shotgun (WGS) entry which is preliminary data.</text>
</comment>
<dbReference type="NCBIfam" id="TIGR01730">
    <property type="entry name" value="RND_mfp"/>
    <property type="match status" value="1"/>
</dbReference>
<evidence type="ECO:0000256" key="1">
    <source>
        <dbReference type="ARBA" id="ARBA00009477"/>
    </source>
</evidence>
<dbReference type="GO" id="GO:0005886">
    <property type="term" value="C:plasma membrane"/>
    <property type="evidence" value="ECO:0007669"/>
    <property type="project" value="TreeGrafter"/>
</dbReference>
<dbReference type="InterPro" id="IPR058626">
    <property type="entry name" value="MdtA-like_b-barrel"/>
</dbReference>
<sequence>MAITIVGFSAAEFCSPAMTAEPQRVSVDVAPVVAKSIRQWDAFNGRVTAVESVEIRPRVSGYIDSIAYREGEEVRRGDLLFNIDPRPYRAAVDSAKARLERARASVLLAKLRDQRAKKLLPNNTISQDEAQSRHAIYLQSQADVLDAEAALAIAELNLDFTQVRAPVDGRAGRAMLTVGNLAIADQSLLTTVVSQDLVYVDFDPDEQSYLRYSAKASKAAANGLPVRIALANEEGYPSAGTVYFIDNQVNPTTGTIRMRARVDNAQRKFTPGLFARVELANVDEVQAVLIDEKAVLTDQDRKYVYVLAADSTAQRKDVQLGRSAEGLRIITSGLSAGDKVIIGGLQRIYASGTPVEASEIPMFVTSKVGTL</sequence>
<dbReference type="PATRIC" id="fig|121290.4.peg.3285"/>
<name>A0A109BQT3_HYPSL</name>
<protein>
    <submittedName>
        <fullName evidence="6">Membrane fusion protein of RND family multidrug efflux pump</fullName>
    </submittedName>
</protein>
<dbReference type="InterPro" id="IPR058625">
    <property type="entry name" value="MdtA-like_BSH"/>
</dbReference>
<dbReference type="GO" id="GO:0046677">
    <property type="term" value="P:response to antibiotic"/>
    <property type="evidence" value="ECO:0007669"/>
    <property type="project" value="TreeGrafter"/>
</dbReference>
<evidence type="ECO:0000313" key="7">
    <source>
        <dbReference type="Proteomes" id="UP000059074"/>
    </source>
</evidence>
<feature type="domain" description="Multidrug resistance protein MdtA-like alpha-helical hairpin" evidence="2">
    <location>
        <begin position="92"/>
        <end position="161"/>
    </location>
</feature>
<feature type="domain" description="YknX-like C-terminal permuted SH3-like" evidence="5">
    <location>
        <begin position="292"/>
        <end position="355"/>
    </location>
</feature>
<dbReference type="GO" id="GO:0030313">
    <property type="term" value="C:cell envelope"/>
    <property type="evidence" value="ECO:0007669"/>
    <property type="project" value="UniProtKB-SubCell"/>
</dbReference>
<dbReference type="Gene3D" id="2.40.420.20">
    <property type="match status" value="1"/>
</dbReference>
<dbReference type="Pfam" id="PF25876">
    <property type="entry name" value="HH_MFP_RND"/>
    <property type="match status" value="1"/>
</dbReference>
<keyword evidence="7" id="KW-1185">Reference proteome</keyword>
<dbReference type="PANTHER" id="PTHR30158">
    <property type="entry name" value="ACRA/E-RELATED COMPONENT OF DRUG EFFLUX TRANSPORTER"/>
    <property type="match status" value="1"/>
</dbReference>
<dbReference type="Pfam" id="PF25944">
    <property type="entry name" value="Beta-barrel_RND"/>
    <property type="match status" value="1"/>
</dbReference>
<dbReference type="InterPro" id="IPR006143">
    <property type="entry name" value="RND_pump_MFP"/>
</dbReference>
<dbReference type="Gene3D" id="1.10.287.470">
    <property type="entry name" value="Helix hairpin bin"/>
    <property type="match status" value="1"/>
</dbReference>
<evidence type="ECO:0000259" key="4">
    <source>
        <dbReference type="Pfam" id="PF25944"/>
    </source>
</evidence>
<dbReference type="SUPFAM" id="SSF111369">
    <property type="entry name" value="HlyD-like secretion proteins"/>
    <property type="match status" value="1"/>
</dbReference>
<evidence type="ECO:0000259" key="3">
    <source>
        <dbReference type="Pfam" id="PF25917"/>
    </source>
</evidence>
<reference evidence="6 7" key="1">
    <citation type="submission" date="2015-10" db="EMBL/GenBank/DDBJ databases">
        <title>Transcriptomic analysis of a linuron degrading triple-species bacterial consortium.</title>
        <authorList>
            <person name="Albers P."/>
        </authorList>
    </citation>
    <scope>NUCLEOTIDE SEQUENCE [LARGE SCALE GENOMIC DNA]</scope>
    <source>
        <strain evidence="6 7">WDL6</strain>
    </source>
</reference>
<dbReference type="AlphaFoldDB" id="A0A109BQT3"/>
<organism evidence="6 7">
    <name type="scientific">Hyphomicrobium sulfonivorans</name>
    <dbReference type="NCBI Taxonomy" id="121290"/>
    <lineage>
        <taxon>Bacteria</taxon>
        <taxon>Pseudomonadati</taxon>
        <taxon>Pseudomonadota</taxon>
        <taxon>Alphaproteobacteria</taxon>
        <taxon>Hyphomicrobiales</taxon>
        <taxon>Hyphomicrobiaceae</taxon>
        <taxon>Hyphomicrobium</taxon>
    </lineage>
</organism>
<proteinExistence type="inferred from homology"/>
<dbReference type="Proteomes" id="UP000059074">
    <property type="component" value="Unassembled WGS sequence"/>
</dbReference>
<evidence type="ECO:0000313" key="6">
    <source>
        <dbReference type="EMBL" id="KWT72965.1"/>
    </source>
</evidence>
<dbReference type="Pfam" id="PF25917">
    <property type="entry name" value="BSH_RND"/>
    <property type="match status" value="1"/>
</dbReference>
<dbReference type="Pfam" id="PF25989">
    <property type="entry name" value="YknX_C"/>
    <property type="match status" value="1"/>
</dbReference>
<comment type="similarity">
    <text evidence="1">Belongs to the membrane fusion protein (MFP) (TC 8.A.1) family.</text>
</comment>
<gene>
    <name evidence="6" type="ORF">APY04_0015</name>
</gene>
<dbReference type="InterPro" id="IPR058624">
    <property type="entry name" value="MdtA-like_HH"/>
</dbReference>
<accession>A0A109BQT3</accession>
<dbReference type="Gene3D" id="2.40.50.100">
    <property type="match status" value="1"/>
</dbReference>
<dbReference type="STRING" id="121290.APY04_0015"/>
<dbReference type="InterPro" id="IPR058637">
    <property type="entry name" value="YknX-like_C"/>
</dbReference>
<dbReference type="RefSeq" id="WP_198150979.1">
    <property type="nucleotide sequence ID" value="NZ_LMTR01000003.1"/>
</dbReference>
<dbReference type="Gene3D" id="2.40.30.170">
    <property type="match status" value="1"/>
</dbReference>
<dbReference type="PANTHER" id="PTHR30158:SF26">
    <property type="entry name" value="RESISTANCE-NODULATION-CELL DIVISION (RND) MULTIDRUG EFFLUX MEMBRANE FUSION PROTEIN MEXE"/>
    <property type="match status" value="1"/>
</dbReference>